<evidence type="ECO:0000256" key="2">
    <source>
        <dbReference type="ARBA" id="ARBA00022692"/>
    </source>
</evidence>
<keyword evidence="2 6" id="KW-0812">Transmembrane</keyword>
<dbReference type="PANTHER" id="PTHR19317:SF0">
    <property type="entry name" value="PRENYLATED RAB ACCEPTOR PROTEIN 1"/>
    <property type="match status" value="1"/>
</dbReference>
<sequence>MSRIQIPLDVLTSRLNLGDRFQGLRAGPLSGRFSNLRPVSEFCDFKRLSKPANFGEMQSRVNYNLSHFSSNYAVVFAMLSIYALLTNWLLLFDIILVVAGMFLIGKLQGRDLEIGNFRATSSQLYTGLLIVAVPLGLIASPFSTLLWLIGASGVAILGGLGGRPRAPKFAPPWGRPSRRGRRRTEGDSASQGFWGSDSRIEEVDTDGGDGADARAVGRRNGRFVSDSLEFTGIDLGDRSGDLTRRERYGGLDETEDDGSTTCSDDDETDSGDELAGEENEEALVRSALQRIERARAKGKVDVKLNKQELAALERRRKRIEEEERRVRSAGGRSRKKPRAARIAVPLTHLEPVSRKRAPAVSDPMPRHVSAGEVLDSPVRQQGQPQMGYFRSPSASTTRLPSGTTSSRVSSHTHDARGQLPILRVPVPSSRHVSDSATRSYSRGSASGVGSLSRTQLDPFQYQTAGPRAVPAGNPAIAKRYVSGPSEVLYETRAESVARQSLDEETSEADSGTGSGSGTSDGSSSDDRGHGVQISEPHSRGRGMGIVVEVSPARDSARKKKSSPSSSSKKKTSESKRKKR</sequence>
<dbReference type="AlphaFoldDB" id="A0A0F7ZZ47"/>
<keyword evidence="3 6" id="KW-1133">Transmembrane helix</keyword>
<dbReference type="EMBL" id="KQ030533">
    <property type="protein sequence ID" value="KJZ73592.1"/>
    <property type="molecule type" value="Genomic_DNA"/>
</dbReference>
<feature type="compositionally biased region" description="Basic and acidic residues" evidence="5">
    <location>
        <begin position="235"/>
        <end position="250"/>
    </location>
</feature>
<feature type="compositionally biased region" description="Acidic residues" evidence="5">
    <location>
        <begin position="252"/>
        <end position="281"/>
    </location>
</feature>
<dbReference type="GO" id="GO:0016020">
    <property type="term" value="C:membrane"/>
    <property type="evidence" value="ECO:0007669"/>
    <property type="project" value="UniProtKB-SubCell"/>
</dbReference>
<feature type="region of interest" description="Disordered" evidence="5">
    <location>
        <begin position="235"/>
        <end position="281"/>
    </location>
</feature>
<evidence type="ECO:0000256" key="1">
    <source>
        <dbReference type="ARBA" id="ARBA00004141"/>
    </source>
</evidence>
<accession>A0A0F7ZZ47</accession>
<reference evidence="7 8" key="1">
    <citation type="journal article" date="2014" name="Genome Biol. Evol.">
        <title>Comparative genomics and transcriptomics analyses reveal divergent lifestyle features of nematode endoparasitic fungus Hirsutella minnesotensis.</title>
        <authorList>
            <person name="Lai Y."/>
            <person name="Liu K."/>
            <person name="Zhang X."/>
            <person name="Zhang X."/>
            <person name="Li K."/>
            <person name="Wang N."/>
            <person name="Shu C."/>
            <person name="Wu Y."/>
            <person name="Wang C."/>
            <person name="Bushley K.E."/>
            <person name="Xiang M."/>
            <person name="Liu X."/>
        </authorList>
    </citation>
    <scope>NUCLEOTIDE SEQUENCE [LARGE SCALE GENOMIC DNA]</scope>
    <source>
        <strain evidence="7 8">3608</strain>
    </source>
</reference>
<dbReference type="InterPro" id="IPR004895">
    <property type="entry name" value="Prenylated_rab_accept_PRA1"/>
</dbReference>
<keyword evidence="8" id="KW-1185">Reference proteome</keyword>
<name>A0A0F7ZZ47_9HYPO</name>
<feature type="region of interest" description="Disordered" evidence="5">
    <location>
        <begin position="491"/>
        <end position="579"/>
    </location>
</feature>
<dbReference type="OrthoDB" id="63113at2759"/>
<feature type="compositionally biased region" description="Polar residues" evidence="5">
    <location>
        <begin position="434"/>
        <end position="463"/>
    </location>
</feature>
<evidence type="ECO:0000256" key="6">
    <source>
        <dbReference type="SAM" id="Phobius"/>
    </source>
</evidence>
<evidence type="ECO:0000256" key="4">
    <source>
        <dbReference type="ARBA" id="ARBA00023136"/>
    </source>
</evidence>
<comment type="subcellular location">
    <subcellularLocation>
        <location evidence="1">Membrane</location>
        <topology evidence="1">Multi-pass membrane protein</topology>
    </subcellularLocation>
</comment>
<evidence type="ECO:0008006" key="9">
    <source>
        <dbReference type="Google" id="ProtNLM"/>
    </source>
</evidence>
<dbReference type="PANTHER" id="PTHR19317">
    <property type="entry name" value="PRENYLATED RAB ACCEPTOR 1-RELATED"/>
    <property type="match status" value="1"/>
</dbReference>
<feature type="compositionally biased region" description="Basic and acidic residues" evidence="5">
    <location>
        <begin position="570"/>
        <end position="579"/>
    </location>
</feature>
<feature type="region of interest" description="Disordered" evidence="5">
    <location>
        <begin position="167"/>
        <end position="215"/>
    </location>
</feature>
<feature type="region of interest" description="Disordered" evidence="5">
    <location>
        <begin position="313"/>
        <end position="474"/>
    </location>
</feature>
<dbReference type="GO" id="GO:0005794">
    <property type="term" value="C:Golgi apparatus"/>
    <property type="evidence" value="ECO:0007669"/>
    <property type="project" value="TreeGrafter"/>
</dbReference>
<protein>
    <recommendedName>
        <fullName evidence="9">Prenylated Rab acceptor 1</fullName>
    </recommendedName>
</protein>
<keyword evidence="4 6" id="KW-0472">Membrane</keyword>
<feature type="compositionally biased region" description="Polar residues" evidence="5">
    <location>
        <begin position="392"/>
        <end position="409"/>
    </location>
</feature>
<evidence type="ECO:0000256" key="5">
    <source>
        <dbReference type="SAM" id="MobiDB-lite"/>
    </source>
</evidence>
<dbReference type="Proteomes" id="UP000054481">
    <property type="component" value="Unassembled WGS sequence"/>
</dbReference>
<feature type="transmembrane region" description="Helical" evidence="6">
    <location>
        <begin position="72"/>
        <end position="104"/>
    </location>
</feature>
<evidence type="ECO:0000313" key="7">
    <source>
        <dbReference type="EMBL" id="KJZ73592.1"/>
    </source>
</evidence>
<feature type="transmembrane region" description="Helical" evidence="6">
    <location>
        <begin position="124"/>
        <end position="149"/>
    </location>
</feature>
<evidence type="ECO:0000256" key="3">
    <source>
        <dbReference type="ARBA" id="ARBA00022989"/>
    </source>
</evidence>
<proteinExistence type="predicted"/>
<dbReference type="Pfam" id="PF03208">
    <property type="entry name" value="PRA1"/>
    <property type="match status" value="1"/>
</dbReference>
<evidence type="ECO:0000313" key="8">
    <source>
        <dbReference type="Proteomes" id="UP000054481"/>
    </source>
</evidence>
<gene>
    <name evidence="7" type="ORF">HIM_06925</name>
</gene>
<organism evidence="7 8">
    <name type="scientific">Hirsutella minnesotensis 3608</name>
    <dbReference type="NCBI Taxonomy" id="1043627"/>
    <lineage>
        <taxon>Eukaryota</taxon>
        <taxon>Fungi</taxon>
        <taxon>Dikarya</taxon>
        <taxon>Ascomycota</taxon>
        <taxon>Pezizomycotina</taxon>
        <taxon>Sordariomycetes</taxon>
        <taxon>Hypocreomycetidae</taxon>
        <taxon>Hypocreales</taxon>
        <taxon>Ophiocordycipitaceae</taxon>
        <taxon>Hirsutella</taxon>
    </lineage>
</organism>